<dbReference type="GO" id="GO:0003700">
    <property type="term" value="F:DNA-binding transcription factor activity"/>
    <property type="evidence" value="ECO:0007669"/>
    <property type="project" value="TreeGrafter"/>
</dbReference>
<dbReference type="NCBIfam" id="TIGR00738">
    <property type="entry name" value="rrf2_super"/>
    <property type="match status" value="1"/>
</dbReference>
<dbReference type="PROSITE" id="PS01332">
    <property type="entry name" value="HTH_RRF2_1"/>
    <property type="match status" value="1"/>
</dbReference>
<dbReference type="PANTHER" id="PTHR33221:SF5">
    <property type="entry name" value="HTH-TYPE TRANSCRIPTIONAL REGULATOR ISCR"/>
    <property type="match status" value="1"/>
</dbReference>
<dbReference type="PANTHER" id="PTHR33221">
    <property type="entry name" value="WINGED HELIX-TURN-HELIX TRANSCRIPTIONAL REGULATOR, RRF2 FAMILY"/>
    <property type="match status" value="1"/>
</dbReference>
<reference evidence="2 3" key="1">
    <citation type="journal article" date="2016" name="Nat. Commun.">
        <title>Thousands of microbial genomes shed light on interconnected biogeochemical processes in an aquifer system.</title>
        <authorList>
            <person name="Anantharaman K."/>
            <person name="Brown C.T."/>
            <person name="Hug L.A."/>
            <person name="Sharon I."/>
            <person name="Castelle C.J."/>
            <person name="Probst A.J."/>
            <person name="Thomas B.C."/>
            <person name="Singh A."/>
            <person name="Wilkins M.J."/>
            <person name="Karaoz U."/>
            <person name="Brodie E.L."/>
            <person name="Williams K.H."/>
            <person name="Hubbard S.S."/>
            <person name="Banfield J.F."/>
        </authorList>
    </citation>
    <scope>NUCLEOTIDE SEQUENCE [LARGE SCALE GENOMIC DNA]</scope>
</reference>
<dbReference type="STRING" id="1797197.A2Y75_11295"/>
<evidence type="ECO:0000256" key="1">
    <source>
        <dbReference type="ARBA" id="ARBA00023125"/>
    </source>
</evidence>
<comment type="caution">
    <text evidence="2">The sequence shown here is derived from an EMBL/GenBank/DDBJ whole genome shotgun (WGS) entry which is preliminary data.</text>
</comment>
<organism evidence="2 3">
    <name type="scientific">Candidatus Solincola sediminis</name>
    <dbReference type="NCBI Taxonomy" id="1797199"/>
    <lineage>
        <taxon>Bacteria</taxon>
        <taxon>Bacillati</taxon>
        <taxon>Actinomycetota</taxon>
        <taxon>Candidatus Geothermincolia</taxon>
        <taxon>Candidatus Geothermincolales</taxon>
        <taxon>Candidatus Geothermincolaceae</taxon>
        <taxon>Candidatus Solincola</taxon>
    </lineage>
</organism>
<dbReference type="InterPro" id="IPR036388">
    <property type="entry name" value="WH-like_DNA-bd_sf"/>
</dbReference>
<keyword evidence="1" id="KW-0238">DNA-binding</keyword>
<gene>
    <name evidence="2" type="ORF">A2Y75_11295</name>
</gene>
<sequence length="147" mass="16291">MRIPTKARYGLRALVDLAGHDGSGRPVLLKDIAARQDLSERYLEQIFSGLRRAGLVRSVRGAKGGFLLARPPAEISLLEVVEGCIGNLKMVQCLENDSSCNKTAKCATYVIWKELTAVMEDYLRDKTLASLAEVQEELDADNLTYYI</sequence>
<evidence type="ECO:0000313" key="3">
    <source>
        <dbReference type="Proteomes" id="UP000177876"/>
    </source>
</evidence>
<dbReference type="EMBL" id="MELK01000016">
    <property type="protein sequence ID" value="OFW59407.1"/>
    <property type="molecule type" value="Genomic_DNA"/>
</dbReference>
<evidence type="ECO:0000313" key="2">
    <source>
        <dbReference type="EMBL" id="OFW59407.1"/>
    </source>
</evidence>
<dbReference type="Gene3D" id="1.10.10.10">
    <property type="entry name" value="Winged helix-like DNA-binding domain superfamily/Winged helix DNA-binding domain"/>
    <property type="match status" value="1"/>
</dbReference>
<protein>
    <recommendedName>
        <fullName evidence="4">Rrf2 family transcriptional regulator</fullName>
    </recommendedName>
</protein>
<dbReference type="InterPro" id="IPR000944">
    <property type="entry name" value="Tscrpt_reg_Rrf2"/>
</dbReference>
<dbReference type="GO" id="GO:0005829">
    <property type="term" value="C:cytosol"/>
    <property type="evidence" value="ECO:0007669"/>
    <property type="project" value="TreeGrafter"/>
</dbReference>
<dbReference type="PROSITE" id="PS51197">
    <property type="entry name" value="HTH_RRF2_2"/>
    <property type="match status" value="1"/>
</dbReference>
<dbReference type="AlphaFoldDB" id="A0A1F2WRB7"/>
<dbReference type="InterPro" id="IPR036390">
    <property type="entry name" value="WH_DNA-bd_sf"/>
</dbReference>
<evidence type="ECO:0008006" key="4">
    <source>
        <dbReference type="Google" id="ProtNLM"/>
    </source>
</evidence>
<dbReference type="Proteomes" id="UP000177876">
    <property type="component" value="Unassembled WGS sequence"/>
</dbReference>
<dbReference type="InterPro" id="IPR030489">
    <property type="entry name" value="TR_Rrf2-type_CS"/>
</dbReference>
<name>A0A1F2WRB7_9ACTN</name>
<dbReference type="GO" id="GO:0003677">
    <property type="term" value="F:DNA binding"/>
    <property type="evidence" value="ECO:0007669"/>
    <property type="project" value="UniProtKB-KW"/>
</dbReference>
<proteinExistence type="predicted"/>
<accession>A0A1F2WRB7</accession>
<dbReference type="SUPFAM" id="SSF46785">
    <property type="entry name" value="Winged helix' DNA-binding domain"/>
    <property type="match status" value="1"/>
</dbReference>
<dbReference type="Pfam" id="PF02082">
    <property type="entry name" value="Rrf2"/>
    <property type="match status" value="1"/>
</dbReference>